<comment type="similarity">
    <text evidence="1 2">Belongs to the DTD family.</text>
</comment>
<dbReference type="Gene3D" id="3.50.80.10">
    <property type="entry name" value="D-tyrosyl-tRNA(Tyr) deacylase"/>
    <property type="match status" value="1"/>
</dbReference>
<evidence type="ECO:0000313" key="3">
    <source>
        <dbReference type="EMBL" id="MFC4805241.1"/>
    </source>
</evidence>
<comment type="catalytic activity">
    <reaction evidence="2">
        <text>glycyl-tRNA(Ala) + H2O = tRNA(Ala) + glycine + H(+)</text>
        <dbReference type="Rhea" id="RHEA:53744"/>
        <dbReference type="Rhea" id="RHEA-COMP:9657"/>
        <dbReference type="Rhea" id="RHEA-COMP:13640"/>
        <dbReference type="ChEBI" id="CHEBI:15377"/>
        <dbReference type="ChEBI" id="CHEBI:15378"/>
        <dbReference type="ChEBI" id="CHEBI:57305"/>
        <dbReference type="ChEBI" id="CHEBI:78442"/>
        <dbReference type="ChEBI" id="CHEBI:78522"/>
    </reaction>
</comment>
<feature type="short sequence motif" description="Gly-cisPro motif, important for rejection of L-amino acids" evidence="2">
    <location>
        <begin position="137"/>
        <end position="138"/>
    </location>
</feature>
<dbReference type="SUPFAM" id="SSF69500">
    <property type="entry name" value="DTD-like"/>
    <property type="match status" value="1"/>
</dbReference>
<keyword evidence="4" id="KW-1185">Reference proteome</keyword>
<sequence>MRLVIQRVLKASVQVGAETVGQCKRGYMVLVAVTHEDTQKDVAYCVEKTAGLRIFEDEEEKMNLSIRDIGGEILAVSQFTLYADTRKGKRPSFVRSARPDYAEKLYEEYVEGLRQSGIHVETGRFGATMQVELINDGPVTILIDSSKLF</sequence>
<protein>
    <recommendedName>
        <fullName evidence="2">D-aminoacyl-tRNA deacylase</fullName>
        <shortName evidence="2">DTD</shortName>
        <ecNumber evidence="2">3.1.1.96</ecNumber>
    </recommendedName>
    <alternativeName>
        <fullName evidence="2">Gly-tRNA(Ala) deacylase</fullName>
        <ecNumber evidence="2">3.1.1.-</ecNumber>
    </alternativeName>
</protein>
<dbReference type="GO" id="GO:0051499">
    <property type="term" value="F:D-aminoacyl-tRNA deacylase activity"/>
    <property type="evidence" value="ECO:0007669"/>
    <property type="project" value="UniProtKB-EC"/>
</dbReference>
<evidence type="ECO:0000313" key="4">
    <source>
        <dbReference type="Proteomes" id="UP001595916"/>
    </source>
</evidence>
<dbReference type="RefSeq" id="WP_379788787.1">
    <property type="nucleotide sequence ID" value="NZ_JBHSHL010000042.1"/>
</dbReference>
<comment type="subunit">
    <text evidence="2">Homodimer.</text>
</comment>
<dbReference type="EC" id="3.1.1.-" evidence="2"/>
<dbReference type="NCBIfam" id="TIGR00256">
    <property type="entry name" value="D-aminoacyl-tRNA deacylase"/>
    <property type="match status" value="1"/>
</dbReference>
<dbReference type="InterPro" id="IPR023509">
    <property type="entry name" value="DTD-like_sf"/>
</dbReference>
<keyword evidence="2" id="KW-0963">Cytoplasm</keyword>
<keyword evidence="2" id="KW-0820">tRNA-binding</keyword>
<evidence type="ECO:0000256" key="1">
    <source>
        <dbReference type="ARBA" id="ARBA00009673"/>
    </source>
</evidence>
<gene>
    <name evidence="2 3" type="primary">dtd</name>
    <name evidence="3" type="ORF">ACFO4R_09125</name>
</gene>
<dbReference type="HAMAP" id="MF_00518">
    <property type="entry name" value="Deacylase_Dtd"/>
    <property type="match status" value="1"/>
</dbReference>
<reference evidence="4" key="1">
    <citation type="journal article" date="2019" name="Int. J. Syst. Evol. Microbiol.">
        <title>The Global Catalogue of Microorganisms (GCM) 10K type strain sequencing project: providing services to taxonomists for standard genome sequencing and annotation.</title>
        <authorList>
            <consortium name="The Broad Institute Genomics Platform"/>
            <consortium name="The Broad Institute Genome Sequencing Center for Infectious Disease"/>
            <person name="Wu L."/>
            <person name="Ma J."/>
        </authorList>
    </citation>
    <scope>NUCLEOTIDE SEQUENCE [LARGE SCALE GENOMIC DNA]</scope>
    <source>
        <strain evidence="4">CCUG 46385</strain>
    </source>
</reference>
<organism evidence="3 4">
    <name type="scientific">Filifactor villosus</name>
    <dbReference type="NCBI Taxonomy" id="29374"/>
    <lineage>
        <taxon>Bacteria</taxon>
        <taxon>Bacillati</taxon>
        <taxon>Bacillota</taxon>
        <taxon>Clostridia</taxon>
        <taxon>Peptostreptococcales</taxon>
        <taxon>Filifactoraceae</taxon>
        <taxon>Filifactor</taxon>
    </lineage>
</organism>
<comment type="caution">
    <text evidence="3">The sequence shown here is derived from an EMBL/GenBank/DDBJ whole genome shotgun (WGS) entry which is preliminary data.</text>
</comment>
<dbReference type="EC" id="3.1.1.96" evidence="2"/>
<dbReference type="PANTHER" id="PTHR10472">
    <property type="entry name" value="D-TYROSYL-TRNA TYR DEACYLASE"/>
    <property type="match status" value="1"/>
</dbReference>
<keyword evidence="2" id="KW-0694">RNA-binding</keyword>
<evidence type="ECO:0000256" key="2">
    <source>
        <dbReference type="HAMAP-Rule" id="MF_00518"/>
    </source>
</evidence>
<keyword evidence="2 3" id="KW-0378">Hydrolase</keyword>
<comment type="domain">
    <text evidence="2">A Gly-cisPro motif from one monomer fits into the active site of the other monomer to allow specific chiral rejection of L-amino acids.</text>
</comment>
<comment type="catalytic activity">
    <reaction evidence="2">
        <text>a D-aminoacyl-tRNA + H2O = a tRNA + a D-alpha-amino acid + H(+)</text>
        <dbReference type="Rhea" id="RHEA:13953"/>
        <dbReference type="Rhea" id="RHEA-COMP:10123"/>
        <dbReference type="Rhea" id="RHEA-COMP:10124"/>
        <dbReference type="ChEBI" id="CHEBI:15377"/>
        <dbReference type="ChEBI" id="CHEBI:15378"/>
        <dbReference type="ChEBI" id="CHEBI:59871"/>
        <dbReference type="ChEBI" id="CHEBI:78442"/>
        <dbReference type="ChEBI" id="CHEBI:79333"/>
        <dbReference type="EC" id="3.1.1.96"/>
    </reaction>
</comment>
<accession>A0ABV9QP80</accession>
<name>A0ABV9QP80_9FIRM</name>
<dbReference type="Pfam" id="PF02580">
    <property type="entry name" value="Tyr_Deacylase"/>
    <property type="match status" value="1"/>
</dbReference>
<comment type="subcellular location">
    <subcellularLocation>
        <location evidence="2">Cytoplasm</location>
    </subcellularLocation>
</comment>
<dbReference type="Proteomes" id="UP001595916">
    <property type="component" value="Unassembled WGS sequence"/>
</dbReference>
<dbReference type="CDD" id="cd00563">
    <property type="entry name" value="Dtyr_deacylase"/>
    <property type="match status" value="1"/>
</dbReference>
<comment type="function">
    <text evidence="2">An aminoacyl-tRNA editing enzyme that deacylates mischarged D-aminoacyl-tRNAs. Also deacylates mischarged glycyl-tRNA(Ala), protecting cells against glycine mischarging by AlaRS. Acts via tRNA-based rather than protein-based catalysis; rejects L-amino acids rather than detecting D-amino acids in the active site. By recycling D-aminoacyl-tRNA to D-amino acids and free tRNA molecules, this enzyme counteracts the toxicity associated with the formation of D-aminoacyl-tRNA entities in vivo and helps enforce protein L-homochirality.</text>
</comment>
<dbReference type="PANTHER" id="PTHR10472:SF5">
    <property type="entry name" value="D-AMINOACYL-TRNA DEACYLASE 1"/>
    <property type="match status" value="1"/>
</dbReference>
<dbReference type="EMBL" id="JBHSHL010000042">
    <property type="protein sequence ID" value="MFC4805241.1"/>
    <property type="molecule type" value="Genomic_DNA"/>
</dbReference>
<dbReference type="InterPro" id="IPR003732">
    <property type="entry name" value="Daa-tRNA_deacyls_DTD"/>
</dbReference>
<proteinExistence type="inferred from homology"/>